<feature type="domain" description="DUF4426" evidence="2">
    <location>
        <begin position="27"/>
        <end position="143"/>
    </location>
</feature>
<reference evidence="3 4" key="1">
    <citation type="submission" date="2018-05" db="EMBL/GenBank/DDBJ databases">
        <title>Abyssibacter profundi OUC007T gen. nov., sp. nov, a marine bacterium isolated from seawater of the Mariana Trench.</title>
        <authorList>
            <person name="Zhou S."/>
        </authorList>
    </citation>
    <scope>NUCLEOTIDE SEQUENCE [LARGE SCALE GENOMIC DNA]</scope>
    <source>
        <strain evidence="3 4">OUC007</strain>
    </source>
</reference>
<dbReference type="Pfam" id="PF14467">
    <property type="entry name" value="DUF4426"/>
    <property type="match status" value="1"/>
</dbReference>
<accession>A0A363UNZ0</accession>
<evidence type="ECO:0000259" key="2">
    <source>
        <dbReference type="Pfam" id="PF14467"/>
    </source>
</evidence>
<dbReference type="Proteomes" id="UP000251800">
    <property type="component" value="Unassembled WGS sequence"/>
</dbReference>
<dbReference type="RefSeq" id="WP_109719187.1">
    <property type="nucleotide sequence ID" value="NZ_QEQK01000003.1"/>
</dbReference>
<sequence>MRWLTALSLLCGLMWTALASAEQSVRDGQIVVHYNAMTAADLTPEIAGALGIPRSRKRALVVVHAQRLEGDQRQSREAEVTGQARNLVGQTRTLSFRTIRDADVDYAIATLPVANLETLIFDLDITVNGHPRPLTATFRRQFYH</sequence>
<dbReference type="InterPro" id="IPR025218">
    <property type="entry name" value="DUF4426"/>
</dbReference>
<dbReference type="OrthoDB" id="8563353at2"/>
<evidence type="ECO:0000313" key="4">
    <source>
        <dbReference type="Proteomes" id="UP000251800"/>
    </source>
</evidence>
<name>A0A363UNZ0_9GAMM</name>
<feature type="signal peptide" evidence="1">
    <location>
        <begin position="1"/>
        <end position="19"/>
    </location>
</feature>
<dbReference type="Gene3D" id="2.60.40.3340">
    <property type="entry name" value="Domain of unknown function DUF4426"/>
    <property type="match status" value="1"/>
</dbReference>
<dbReference type="EMBL" id="QEQK01000003">
    <property type="protein sequence ID" value="PWN57107.1"/>
    <property type="molecule type" value="Genomic_DNA"/>
</dbReference>
<organism evidence="3 4">
    <name type="scientific">Abyssibacter profundi</name>
    <dbReference type="NCBI Taxonomy" id="2182787"/>
    <lineage>
        <taxon>Bacteria</taxon>
        <taxon>Pseudomonadati</taxon>
        <taxon>Pseudomonadota</taxon>
        <taxon>Gammaproteobacteria</taxon>
        <taxon>Chromatiales</taxon>
        <taxon>Oceanococcaceae</taxon>
        <taxon>Abyssibacter</taxon>
    </lineage>
</organism>
<protein>
    <submittedName>
        <fullName evidence="3">DUF4426 domain-containing protein</fullName>
    </submittedName>
</protein>
<comment type="caution">
    <text evidence="3">The sequence shown here is derived from an EMBL/GenBank/DDBJ whole genome shotgun (WGS) entry which is preliminary data.</text>
</comment>
<gene>
    <name evidence="3" type="ORF">DEH80_04020</name>
</gene>
<evidence type="ECO:0000313" key="3">
    <source>
        <dbReference type="EMBL" id="PWN57107.1"/>
    </source>
</evidence>
<feature type="chain" id="PRO_5017040421" evidence="1">
    <location>
        <begin position="20"/>
        <end position="144"/>
    </location>
</feature>
<keyword evidence="4" id="KW-1185">Reference proteome</keyword>
<dbReference type="AlphaFoldDB" id="A0A363UNZ0"/>
<evidence type="ECO:0000256" key="1">
    <source>
        <dbReference type="SAM" id="SignalP"/>
    </source>
</evidence>
<proteinExistence type="predicted"/>
<keyword evidence="1" id="KW-0732">Signal</keyword>